<dbReference type="Proteomes" id="UP000299102">
    <property type="component" value="Unassembled WGS sequence"/>
</dbReference>
<protein>
    <submittedName>
        <fullName evidence="1">Uncharacterized protein</fullName>
    </submittedName>
</protein>
<dbReference type="AlphaFoldDB" id="A0A4C1YA63"/>
<proteinExistence type="predicted"/>
<evidence type="ECO:0000313" key="2">
    <source>
        <dbReference type="Proteomes" id="UP000299102"/>
    </source>
</evidence>
<name>A0A4C1YA63_EUMVA</name>
<organism evidence="1 2">
    <name type="scientific">Eumeta variegata</name>
    <name type="common">Bagworm moth</name>
    <name type="synonym">Eumeta japonica</name>
    <dbReference type="NCBI Taxonomy" id="151549"/>
    <lineage>
        <taxon>Eukaryota</taxon>
        <taxon>Metazoa</taxon>
        <taxon>Ecdysozoa</taxon>
        <taxon>Arthropoda</taxon>
        <taxon>Hexapoda</taxon>
        <taxon>Insecta</taxon>
        <taxon>Pterygota</taxon>
        <taxon>Neoptera</taxon>
        <taxon>Endopterygota</taxon>
        <taxon>Lepidoptera</taxon>
        <taxon>Glossata</taxon>
        <taxon>Ditrysia</taxon>
        <taxon>Tineoidea</taxon>
        <taxon>Psychidae</taxon>
        <taxon>Oiketicinae</taxon>
        <taxon>Eumeta</taxon>
    </lineage>
</organism>
<evidence type="ECO:0000313" key="1">
    <source>
        <dbReference type="EMBL" id="GBP72263.1"/>
    </source>
</evidence>
<accession>A0A4C1YA63</accession>
<sequence>MAIIHIEKAISGILLQSSPIERVQKKRELASALQTHRKQVAESHRRSAKHLCKRVAHSKGTLKVPEQPLPIIFGTTDKRNTMNTLVTAALVRDTQVKEGQASFKTMSFETLKVCHIKEFFKVIRSFKPAHRKTGEYVFIYKASKPFDEPSSYRPITLVNIMAKIMRRGHHKSLSHLLQPIPLTQHDFMDSAAKHIMRMAKFITEELEGTKLQPMNKTLAT</sequence>
<keyword evidence="2" id="KW-1185">Reference proteome</keyword>
<comment type="caution">
    <text evidence="1">The sequence shown here is derived from an EMBL/GenBank/DDBJ whole genome shotgun (WGS) entry which is preliminary data.</text>
</comment>
<reference evidence="1 2" key="1">
    <citation type="journal article" date="2019" name="Commun. Biol.">
        <title>The bagworm genome reveals a unique fibroin gene that provides high tensile strength.</title>
        <authorList>
            <person name="Kono N."/>
            <person name="Nakamura H."/>
            <person name="Ohtoshi R."/>
            <person name="Tomita M."/>
            <person name="Numata K."/>
            <person name="Arakawa K."/>
        </authorList>
    </citation>
    <scope>NUCLEOTIDE SEQUENCE [LARGE SCALE GENOMIC DNA]</scope>
</reference>
<dbReference type="EMBL" id="BGZK01001139">
    <property type="protein sequence ID" value="GBP72263.1"/>
    <property type="molecule type" value="Genomic_DNA"/>
</dbReference>
<gene>
    <name evidence="1" type="ORF">EVAR_103264_1</name>
</gene>